<dbReference type="Proteomes" id="UP000694300">
    <property type="component" value="Unassembled WGS sequence"/>
</dbReference>
<reference evidence="1 3" key="1">
    <citation type="submission" date="2020-11" db="EMBL/GenBank/DDBJ databases">
        <title>Pseudonocardia abyssalis sp. nov. and Pseudonocardia oceani sp. nov., description and phylogenomic analysis of two novel actinomycetes isolated from the deep Southern Ocean.</title>
        <authorList>
            <person name="Parra J."/>
        </authorList>
    </citation>
    <scope>NUCLEOTIDE SEQUENCE [LARGE SCALE GENOMIC DNA]</scope>
    <source>
        <strain evidence="1">KRD-185</strain>
        <strain evidence="3">KRD185</strain>
    </source>
</reference>
<dbReference type="RefSeq" id="WP_218596133.1">
    <property type="nucleotide sequence ID" value="NZ_JADQDE010000005.1"/>
</dbReference>
<name>A0ABS6UGW7_9PSEU</name>
<evidence type="ECO:0000313" key="2">
    <source>
        <dbReference type="EMBL" id="MBW0132567.1"/>
    </source>
</evidence>
<dbReference type="EMBL" id="JADQDF010000003">
    <property type="protein sequence ID" value="MBW0132567.1"/>
    <property type="molecule type" value="Genomic_DNA"/>
</dbReference>
<proteinExistence type="predicted"/>
<accession>A0ABS6UGW7</accession>
<sequence>MPTVHSSSPARVEAASAAASVTTASFTAPAGSVLVAAVVIDAGPAPAPTLTVSNSGTALTWTKVAERVTGGAVGSALFVAAAPTSAARTVTFTTSNSDNKSLKVYVVQGADPAGPVGDVTSGNVSTNTVAVPGLVATRAASLGFYAAAQDESSSATPTSGESAFDPVFISAQVAGGSGHKPMGAVAAETTYTIDAAGTTVCDWHYVGVEIVAELALTVTPPGVASAEAVGTPTLTAGAVAAAPAGVASTEAVGTPQVTASVGVTATGVASGEAVGAPTITIGGVVVAAAVPTAEAVGTPTVAPGPASVTATGVASGEAVGAPTLSLTVAPAGVPTAETVGTPTLTLGAAAVSTAGVVSGEVVPAPAVTAGPVGLSTVGVPSAEAVGVPRVSMSLFAVGVASGEAVGAPMLTVGAVAIFLTGVPSGEAVGTPALTTTLDSAVRTLRPIVRLVPLYEVLAVRRVPQPAGPPSFFIADRIPWSRVRWGTVLSKGQSSSVTCSIASLTEPVKQLLRAPDRNPAELHVLRNGKTVCAGPLLGGAKRGGELTVEAGGLMAYLRWMIVLADKRFDQVDQFTIAAWLIDQWQASNFGHFGIDTTAVGVSGRLRDQTYERNEIHQVSRRLEELGARRDGFDAEIDPVTRRLQLTYPAKGVDRSSGEDAVVFGGRAVDGLDGVFSLSPDDFASDAFGVGSASGGQAALWSEQPNVDLRAVYGRTATWGSWSDVSEQGTLDDHVAALRDAKDQPLRAPGRKIRVTPDTDLDRYDVGDTVSYELDTLLGVGGPYRLRSRFVEVVKNEPESVDLEFV</sequence>
<dbReference type="EMBL" id="JADQDF010000001">
    <property type="protein sequence ID" value="MBW0131171.1"/>
    <property type="molecule type" value="Genomic_DNA"/>
</dbReference>
<comment type="caution">
    <text evidence="1">The sequence shown here is derived from an EMBL/GenBank/DDBJ whole genome shotgun (WGS) entry which is preliminary data.</text>
</comment>
<evidence type="ECO:0000313" key="1">
    <source>
        <dbReference type="EMBL" id="MBW0131171.1"/>
    </source>
</evidence>
<gene>
    <name evidence="1" type="ORF">I4I82_26325</name>
    <name evidence="2" type="ORF">I4I82_33510</name>
</gene>
<organism evidence="1 3">
    <name type="scientific">Pseudonocardia oceani</name>
    <dbReference type="NCBI Taxonomy" id="2792013"/>
    <lineage>
        <taxon>Bacteria</taxon>
        <taxon>Bacillati</taxon>
        <taxon>Actinomycetota</taxon>
        <taxon>Actinomycetes</taxon>
        <taxon>Pseudonocardiales</taxon>
        <taxon>Pseudonocardiaceae</taxon>
        <taxon>Pseudonocardia</taxon>
    </lineage>
</organism>
<protein>
    <submittedName>
        <fullName evidence="1">Uncharacterized protein</fullName>
    </submittedName>
</protein>
<evidence type="ECO:0000313" key="3">
    <source>
        <dbReference type="Proteomes" id="UP000694300"/>
    </source>
</evidence>
<keyword evidence="3" id="KW-1185">Reference proteome</keyword>